<keyword evidence="3" id="KW-0547">Nucleotide-binding</keyword>
<dbReference type="GO" id="GO:0016874">
    <property type="term" value="F:ligase activity"/>
    <property type="evidence" value="ECO:0007669"/>
    <property type="project" value="UniProtKB-KW"/>
</dbReference>
<name>A0A1H8ASA4_9RHOB</name>
<dbReference type="InterPro" id="IPR005494">
    <property type="entry name" value="GSPS_pre-ATP-grasp-like_dom"/>
</dbReference>
<dbReference type="OrthoDB" id="9765517at2"/>
<keyword evidence="5" id="KW-0460">Magnesium</keyword>
<protein>
    <submittedName>
        <fullName evidence="7">Glutathionylspermidine synthase</fullName>
    </submittedName>
</protein>
<keyword evidence="4" id="KW-0067">ATP-binding</keyword>
<dbReference type="SUPFAM" id="SSF52440">
    <property type="entry name" value="PreATP-grasp domain"/>
    <property type="match status" value="1"/>
</dbReference>
<dbReference type="InterPro" id="IPR016185">
    <property type="entry name" value="PreATP-grasp_dom_sf"/>
</dbReference>
<evidence type="ECO:0000256" key="5">
    <source>
        <dbReference type="ARBA" id="ARBA00022842"/>
    </source>
</evidence>
<evidence type="ECO:0000313" key="8">
    <source>
        <dbReference type="Proteomes" id="UP000199585"/>
    </source>
</evidence>
<dbReference type="SUPFAM" id="SSF56059">
    <property type="entry name" value="Glutathione synthetase ATP-binding domain-like"/>
    <property type="match status" value="1"/>
</dbReference>
<evidence type="ECO:0000256" key="1">
    <source>
        <dbReference type="ARBA" id="ARBA00022598"/>
    </source>
</evidence>
<dbReference type="GO" id="GO:0046872">
    <property type="term" value="F:metal ion binding"/>
    <property type="evidence" value="ECO:0007669"/>
    <property type="project" value="UniProtKB-KW"/>
</dbReference>
<evidence type="ECO:0000259" key="6">
    <source>
        <dbReference type="Pfam" id="PF03738"/>
    </source>
</evidence>
<accession>A0A1H8ASA4</accession>
<dbReference type="EMBL" id="FOCI01000004">
    <property type="protein sequence ID" value="SEM73406.1"/>
    <property type="molecule type" value="Genomic_DNA"/>
</dbReference>
<keyword evidence="8" id="KW-1185">Reference proteome</keyword>
<proteinExistence type="predicted"/>
<evidence type="ECO:0000256" key="3">
    <source>
        <dbReference type="ARBA" id="ARBA00022741"/>
    </source>
</evidence>
<evidence type="ECO:0000256" key="2">
    <source>
        <dbReference type="ARBA" id="ARBA00022723"/>
    </source>
</evidence>
<reference evidence="7 8" key="1">
    <citation type="submission" date="2016-10" db="EMBL/GenBank/DDBJ databases">
        <authorList>
            <person name="de Groot N.N."/>
        </authorList>
    </citation>
    <scope>NUCLEOTIDE SEQUENCE [LARGE SCALE GENOMIC DNA]</scope>
    <source>
        <strain evidence="7 8">DSM 16213</strain>
    </source>
</reference>
<dbReference type="STRING" id="245187.SAMN04488003_10414"/>
<feature type="domain" description="Glutathionylspermidine synthase pre-ATP-grasp-like" evidence="6">
    <location>
        <begin position="14"/>
        <end position="395"/>
    </location>
</feature>
<sequence length="397" mass="43965">MQRIATGARPDLPAKAEAAGFTFHTMYGEPYWDEETAYAFTLAQVETDIEDPATELHAMCREAAARIVDDEELMERLAIPRAHWDLVAQSWKTGQPELYGRFDLIYDGTGPARMIEYNADTPTALFESAAFQWTWLEDMIESGALPAGSDQFNGIHEALTARFRALFAPNTDIHFTAFESNVEDYATVEMMAYAARAADLGAHFVDLSQIGLTDRGQFADADKRIIGHLFKLYPWEDLLRDNFAPHLGSAQCTYLEPAWKAVVSNKGLLPVLWRMYEGHPNLLPAFFADEVAAGSPAVTRAADALSRGTVTKPVFGREGAGVTIRQGGAVLEASDNTEYDAHPQVVQAYAEMPVFDAFRPVIGAWIVGETCVGMGLREDPSRITQDLSRFKPHYITD</sequence>
<dbReference type="Pfam" id="PF03738">
    <property type="entry name" value="GSP_synth"/>
    <property type="match status" value="1"/>
</dbReference>
<gene>
    <name evidence="7" type="ORF">SAMN04488003_10414</name>
</gene>
<evidence type="ECO:0000313" key="7">
    <source>
        <dbReference type="EMBL" id="SEM73406.1"/>
    </source>
</evidence>
<dbReference type="Gene3D" id="3.30.1490.330">
    <property type="match status" value="1"/>
</dbReference>
<dbReference type="Proteomes" id="UP000199585">
    <property type="component" value="Unassembled WGS sequence"/>
</dbReference>
<evidence type="ECO:0000256" key="4">
    <source>
        <dbReference type="ARBA" id="ARBA00022840"/>
    </source>
</evidence>
<organism evidence="7 8">
    <name type="scientific">Loktanella fryxellensis</name>
    <dbReference type="NCBI Taxonomy" id="245187"/>
    <lineage>
        <taxon>Bacteria</taxon>
        <taxon>Pseudomonadati</taxon>
        <taxon>Pseudomonadota</taxon>
        <taxon>Alphaproteobacteria</taxon>
        <taxon>Rhodobacterales</taxon>
        <taxon>Roseobacteraceae</taxon>
        <taxon>Loktanella</taxon>
    </lineage>
</organism>
<dbReference type="GO" id="GO:0005524">
    <property type="term" value="F:ATP binding"/>
    <property type="evidence" value="ECO:0007669"/>
    <property type="project" value="UniProtKB-KW"/>
</dbReference>
<keyword evidence="1" id="KW-0436">Ligase</keyword>
<keyword evidence="2" id="KW-0479">Metal-binding</keyword>
<dbReference type="RefSeq" id="WP_089899305.1">
    <property type="nucleotide sequence ID" value="NZ_FOCI01000004.1"/>
</dbReference>
<dbReference type="AlphaFoldDB" id="A0A1H8ASA4"/>